<feature type="binding site" evidence="7 9">
    <location>
        <position position="131"/>
    </location>
    <ligand>
        <name>substrate</name>
    </ligand>
</feature>
<comment type="function">
    <text evidence="7">Catalyzes the interconversion of L-alanine and D-alanine. May also act on other amino acids.</text>
</comment>
<dbReference type="EMBL" id="JAUORK010000027">
    <property type="protein sequence ID" value="MDO6673533.1"/>
    <property type="molecule type" value="Genomic_DNA"/>
</dbReference>
<dbReference type="RefSeq" id="WP_303595212.1">
    <property type="nucleotide sequence ID" value="NZ_JAUORK010000027.1"/>
</dbReference>
<dbReference type="NCBIfam" id="TIGR00492">
    <property type="entry name" value="alr"/>
    <property type="match status" value="1"/>
</dbReference>
<evidence type="ECO:0000259" key="10">
    <source>
        <dbReference type="SMART" id="SM01005"/>
    </source>
</evidence>
<organism evidence="11 12">
    <name type="scientific">Cobetia amphilecti</name>
    <dbReference type="NCBI Taxonomy" id="1055104"/>
    <lineage>
        <taxon>Bacteria</taxon>
        <taxon>Pseudomonadati</taxon>
        <taxon>Pseudomonadota</taxon>
        <taxon>Gammaproteobacteria</taxon>
        <taxon>Oceanospirillales</taxon>
        <taxon>Halomonadaceae</taxon>
        <taxon>Cobetia</taxon>
    </lineage>
</organism>
<dbReference type="Gene3D" id="3.20.20.10">
    <property type="entry name" value="Alanine racemase"/>
    <property type="match status" value="1"/>
</dbReference>
<dbReference type="InterPro" id="IPR020622">
    <property type="entry name" value="Ala_racemase_pyridoxalP-BS"/>
</dbReference>
<dbReference type="PANTHER" id="PTHR30511">
    <property type="entry name" value="ALANINE RACEMASE"/>
    <property type="match status" value="1"/>
</dbReference>
<dbReference type="FunFam" id="3.20.20.10:FF:000002">
    <property type="entry name" value="Alanine racemase"/>
    <property type="match status" value="1"/>
</dbReference>
<evidence type="ECO:0000256" key="5">
    <source>
        <dbReference type="ARBA" id="ARBA00022898"/>
    </source>
</evidence>
<comment type="pathway">
    <text evidence="7">Amino-acid biosynthesis; D-alanine biosynthesis; D-alanine from L-alanine: step 1/1.</text>
</comment>
<dbReference type="Gene3D" id="2.40.37.10">
    <property type="entry name" value="Lyase, Ornithine Decarboxylase, Chain A, domain 1"/>
    <property type="match status" value="1"/>
</dbReference>
<dbReference type="InterPro" id="IPR009006">
    <property type="entry name" value="Ala_racemase/Decarboxylase_C"/>
</dbReference>
<proteinExistence type="inferred from homology"/>
<evidence type="ECO:0000256" key="2">
    <source>
        <dbReference type="ARBA" id="ARBA00001933"/>
    </source>
</evidence>
<sequence>MSRPLRADIDLDALRHNYQLACELAPHSRALAVIKADAYGHGAVACAQALTDLAPAFAVATIEEALALRAGGISHPVVLLEGVFEAAEYALAAEHDFWCAIHSEWQLAALEQSELAQPLSCWIKFDSGMHRLGFTSEQVLGAKTRLEASGKARDLHLMTHFASADSLTPDYFQQQMAAVTALAAEAELPLCLANSPATLAWPETHAAWNRPGIMLYGADPLEGANDASRRLKPVMTLSSAIIAVREIAIGEPVGYSGRFVATRPTRIGVVACGYGDGYDRHAVDGTPVLVDGQETVLAGKVSMDMLTVDITDLPEAGVGSRVVLWGEGLEVNRVAASCDTISYTLLTGLLPRVPRHYHGGVGSVADDKGVAQLASAQPLDTHA</sequence>
<feature type="modified residue" description="N6-(pyridoxal phosphate)lysine" evidence="7 8">
    <location>
        <position position="35"/>
    </location>
</feature>
<dbReference type="FunFam" id="2.40.37.10:FF:000002">
    <property type="entry name" value="Alanine racemase"/>
    <property type="match status" value="1"/>
</dbReference>
<evidence type="ECO:0000256" key="9">
    <source>
        <dbReference type="PIRSR" id="PIRSR600821-52"/>
    </source>
</evidence>
<feature type="domain" description="Alanine racemase C-terminal" evidence="10">
    <location>
        <begin position="234"/>
        <end position="358"/>
    </location>
</feature>
<comment type="caution">
    <text evidence="11">The sequence shown here is derived from an EMBL/GenBank/DDBJ whole genome shotgun (WGS) entry which is preliminary data.</text>
</comment>
<dbReference type="HAMAP" id="MF_01201">
    <property type="entry name" value="Ala_racemase"/>
    <property type="match status" value="1"/>
</dbReference>
<dbReference type="GO" id="GO:0008784">
    <property type="term" value="F:alanine racemase activity"/>
    <property type="evidence" value="ECO:0007669"/>
    <property type="project" value="UniProtKB-UniRule"/>
</dbReference>
<evidence type="ECO:0000256" key="8">
    <source>
        <dbReference type="PIRSR" id="PIRSR600821-50"/>
    </source>
</evidence>
<evidence type="ECO:0000256" key="1">
    <source>
        <dbReference type="ARBA" id="ARBA00000316"/>
    </source>
</evidence>
<dbReference type="InterPro" id="IPR011079">
    <property type="entry name" value="Ala_racemase_C"/>
</dbReference>
<feature type="binding site" evidence="7 9">
    <location>
        <position position="303"/>
    </location>
    <ligand>
        <name>substrate</name>
    </ligand>
</feature>
<dbReference type="InterPro" id="IPR029066">
    <property type="entry name" value="PLP-binding_barrel"/>
</dbReference>
<dbReference type="GO" id="GO:0030632">
    <property type="term" value="P:D-alanine biosynthetic process"/>
    <property type="evidence" value="ECO:0007669"/>
    <property type="project" value="UniProtKB-UniRule"/>
</dbReference>
<dbReference type="SUPFAM" id="SSF50621">
    <property type="entry name" value="Alanine racemase C-terminal domain-like"/>
    <property type="match status" value="1"/>
</dbReference>
<comment type="cofactor">
    <cofactor evidence="2 7 8">
        <name>pyridoxal 5'-phosphate</name>
        <dbReference type="ChEBI" id="CHEBI:597326"/>
    </cofactor>
</comment>
<dbReference type="PROSITE" id="PS00395">
    <property type="entry name" value="ALANINE_RACEMASE"/>
    <property type="match status" value="1"/>
</dbReference>
<dbReference type="GO" id="GO:0005829">
    <property type="term" value="C:cytosol"/>
    <property type="evidence" value="ECO:0007669"/>
    <property type="project" value="TreeGrafter"/>
</dbReference>
<evidence type="ECO:0000313" key="11">
    <source>
        <dbReference type="EMBL" id="MDO6673533.1"/>
    </source>
</evidence>
<evidence type="ECO:0000256" key="6">
    <source>
        <dbReference type="ARBA" id="ARBA00023235"/>
    </source>
</evidence>
<comment type="similarity">
    <text evidence="3 7">Belongs to the alanine racemase family.</text>
</comment>
<evidence type="ECO:0000256" key="4">
    <source>
        <dbReference type="ARBA" id="ARBA00013089"/>
    </source>
</evidence>
<accession>A0AAP4U420</accession>
<evidence type="ECO:0000256" key="3">
    <source>
        <dbReference type="ARBA" id="ARBA00007880"/>
    </source>
</evidence>
<dbReference type="InterPro" id="IPR001608">
    <property type="entry name" value="Ala_racemase_N"/>
</dbReference>
<dbReference type="Proteomes" id="UP001170481">
    <property type="component" value="Unassembled WGS sequence"/>
</dbReference>
<keyword evidence="6 7" id="KW-0413">Isomerase</keyword>
<dbReference type="Pfam" id="PF01168">
    <property type="entry name" value="Ala_racemase_N"/>
    <property type="match status" value="1"/>
</dbReference>
<evidence type="ECO:0000313" key="12">
    <source>
        <dbReference type="Proteomes" id="UP001170481"/>
    </source>
</evidence>
<feature type="active site" description="Proton acceptor; specific for D-alanine" evidence="7">
    <location>
        <position position="35"/>
    </location>
</feature>
<gene>
    <name evidence="11" type="primary">alr</name>
    <name evidence="11" type="ORF">Q4535_15615</name>
</gene>
<dbReference type="InterPro" id="IPR000821">
    <property type="entry name" value="Ala_racemase"/>
</dbReference>
<dbReference type="AlphaFoldDB" id="A0AAP4U420"/>
<dbReference type="Pfam" id="PF00842">
    <property type="entry name" value="Ala_racemase_C"/>
    <property type="match status" value="1"/>
</dbReference>
<name>A0AAP4U420_9GAMM</name>
<feature type="active site" description="Proton acceptor; specific for L-alanine" evidence="7">
    <location>
        <position position="255"/>
    </location>
</feature>
<comment type="catalytic activity">
    <reaction evidence="1 7">
        <text>L-alanine = D-alanine</text>
        <dbReference type="Rhea" id="RHEA:20249"/>
        <dbReference type="ChEBI" id="CHEBI:57416"/>
        <dbReference type="ChEBI" id="CHEBI:57972"/>
        <dbReference type="EC" id="5.1.1.1"/>
    </reaction>
</comment>
<dbReference type="GO" id="GO:0030170">
    <property type="term" value="F:pyridoxal phosphate binding"/>
    <property type="evidence" value="ECO:0007669"/>
    <property type="project" value="UniProtKB-UniRule"/>
</dbReference>
<reference evidence="11" key="1">
    <citation type="submission" date="2023-07" db="EMBL/GenBank/DDBJ databases">
        <title>Genome content predicts the carbon catabolic preferences of heterotrophic bacteria.</title>
        <authorList>
            <person name="Gralka M."/>
        </authorList>
    </citation>
    <scope>NUCLEOTIDE SEQUENCE</scope>
    <source>
        <strain evidence="11">C2R13</strain>
    </source>
</reference>
<dbReference type="EC" id="5.1.1.1" evidence="4 7"/>
<dbReference type="CDD" id="cd06827">
    <property type="entry name" value="PLPDE_III_AR_proteobact"/>
    <property type="match status" value="1"/>
</dbReference>
<dbReference type="PANTHER" id="PTHR30511:SF0">
    <property type="entry name" value="ALANINE RACEMASE, CATABOLIC-RELATED"/>
    <property type="match status" value="1"/>
</dbReference>
<dbReference type="SUPFAM" id="SSF51419">
    <property type="entry name" value="PLP-binding barrel"/>
    <property type="match status" value="1"/>
</dbReference>
<dbReference type="PRINTS" id="PR00992">
    <property type="entry name" value="ALARACEMASE"/>
</dbReference>
<protein>
    <recommendedName>
        <fullName evidence="4 7">Alanine racemase</fullName>
        <ecNumber evidence="4 7">5.1.1.1</ecNumber>
    </recommendedName>
</protein>
<evidence type="ECO:0000256" key="7">
    <source>
        <dbReference type="HAMAP-Rule" id="MF_01201"/>
    </source>
</evidence>
<dbReference type="SMART" id="SM01005">
    <property type="entry name" value="Ala_racemase_C"/>
    <property type="match status" value="1"/>
</dbReference>
<keyword evidence="5 7" id="KW-0663">Pyridoxal phosphate</keyword>